<dbReference type="SUPFAM" id="SSF54236">
    <property type="entry name" value="Ubiquitin-like"/>
    <property type="match status" value="1"/>
</dbReference>
<keyword evidence="8" id="KW-0689">Ribosomal protein</keyword>
<evidence type="ECO:0000313" key="16">
    <source>
        <dbReference type="Proteomes" id="UP000635477"/>
    </source>
</evidence>
<evidence type="ECO:0000256" key="2">
    <source>
        <dbReference type="ARBA" id="ARBA00004123"/>
    </source>
</evidence>
<evidence type="ECO:0000256" key="6">
    <source>
        <dbReference type="ARBA" id="ARBA00022490"/>
    </source>
</evidence>
<dbReference type="InterPro" id="IPR019954">
    <property type="entry name" value="Ubiquitin_CS"/>
</dbReference>
<dbReference type="Pfam" id="PF01020">
    <property type="entry name" value="Ribosomal_L40e"/>
    <property type="match status" value="1"/>
</dbReference>
<dbReference type="GO" id="GO:0005634">
    <property type="term" value="C:nucleus"/>
    <property type="evidence" value="ECO:0007669"/>
    <property type="project" value="UniProtKB-SubCell"/>
</dbReference>
<comment type="function">
    <text evidence="1">Component of the 60S subunit of the ribosome.</text>
</comment>
<sequence>MNERRDLRKFPRGERCHECGARKWYLENGLRFCSNGHQVEGFIQFDIGDEEDAGKLGNVVRREKEAKEKELRHLTGQAGKNLYLECLQLILRAQLLWLIREKGHREELETVVRDLWDLRIRGSSSLVDDDAPAEQGLEMFSSQPTTNETKDSTLKPTARAQSWDPERGPNWPMPKMLDSLALCYLGCLLLRIPTGVGELCLWANDGQLPYKKAYYDLSQEMQDRLPSAYTRALKMPLRSSLQGVDLHNTVMDLALSYHYNYEMRFPVVHDTPMLVHYVRQLALPVEVLVTARSMLSVMNCSYQLPIDKSRRFLLDYPEVLLISSVVVAAKLCFPLGRHYPLLQVARVEHNLKFSWPQWEKGINEFIDASQSLNKEPSFDKVTVDQVTAMTAEELNKYFDHVASLVDRRNDQGVVRFFPSQEAPAIEVRLKSSTEQDTDYRTRQILGQAITVPGEEGSDVEDEAPTCPEQTYEGFRSVEDLTDSAQALYRAAVQIFVKTLTGKTITLEVESSDTIDNVKSKIQDKEGIPPDQQRLIFAGKQLEDGRTLSDYNIQKESTLHLVLRLRGGIIEPSLKALASKFNCDKMICRKCYARLPPRATNCRKRKCGHTNQLRPKKKLK</sequence>
<dbReference type="Pfam" id="PF00240">
    <property type="entry name" value="ubiquitin"/>
    <property type="match status" value="1"/>
</dbReference>
<evidence type="ECO:0000256" key="11">
    <source>
        <dbReference type="ARBA" id="ARBA00035124"/>
    </source>
</evidence>
<keyword evidence="6" id="KW-0963">Cytoplasm</keyword>
<dbReference type="GO" id="GO:0003735">
    <property type="term" value="F:structural constituent of ribosome"/>
    <property type="evidence" value="ECO:0007669"/>
    <property type="project" value="InterPro"/>
</dbReference>
<evidence type="ECO:0000256" key="9">
    <source>
        <dbReference type="ARBA" id="ARBA00023242"/>
    </source>
</evidence>
<accession>A0A8H4UVE3</accession>
<dbReference type="InterPro" id="IPR050158">
    <property type="entry name" value="Ubiquitin_ubiquitin-like"/>
</dbReference>
<dbReference type="SUPFAM" id="SSF57829">
    <property type="entry name" value="Zn-binding ribosomal proteins"/>
    <property type="match status" value="1"/>
</dbReference>
<evidence type="ECO:0000256" key="8">
    <source>
        <dbReference type="ARBA" id="ARBA00022980"/>
    </source>
</evidence>
<comment type="subunit">
    <text evidence="11">Part of the 60S ribosomal subunit.</text>
</comment>
<dbReference type="PRINTS" id="PR00348">
    <property type="entry name" value="UBIQUITIN"/>
</dbReference>
<dbReference type="GO" id="GO:0006412">
    <property type="term" value="P:translation"/>
    <property type="evidence" value="ECO:0007669"/>
    <property type="project" value="InterPro"/>
</dbReference>
<dbReference type="InterPro" id="IPR048540">
    <property type="entry name" value="Rrn7_cyclin_N"/>
</dbReference>
<dbReference type="InterPro" id="IPR048538">
    <property type="entry name" value="Rrn7_cyclin_C"/>
</dbReference>
<comment type="function">
    <text evidence="12">Component of the ribosome, a large ribonucleoprotein complex responsible for the synthesis of proteins in the cell. The small ribosomal subunit (SSU) binds messenger RNAs (mRNAs) and translates the encoded message by selecting cognate aminoacyl-transfer RNA (tRNA) molecules. The large subunit (LSU) contains the ribosomal catalytic site termed the peptidyl transferase center (PTC), which catalyzes the formation of peptide bonds, thereby polymerizing the amino acids delivered by tRNAs into a polypeptide chain. The nascent polypeptides leave the ribosome through a tunnel in the LSU and interact with protein factors that function in enzymatic processing, targeting, and the membrane insertion of nascent chains at the exit of the ribosomal tunnel. eL40 is essential for translation of a subset of cellular transcripts, including stress response transcripts, such as DDR2.</text>
</comment>
<dbReference type="GO" id="GO:0000055">
    <property type="term" value="P:ribosomal large subunit export from nucleus"/>
    <property type="evidence" value="ECO:0007669"/>
    <property type="project" value="UniProtKB-ARBA"/>
</dbReference>
<reference evidence="15" key="1">
    <citation type="journal article" date="2020" name="BMC Genomics">
        <title>Correction to: Identification and distribution of gene clusters required for synthesis of sphingolipid metabolism inhibitors in diverse species of the filamentous fungus Fusarium.</title>
        <authorList>
            <person name="Kim H.S."/>
            <person name="Lohmar J.M."/>
            <person name="Busman M."/>
            <person name="Brown D.W."/>
            <person name="Naumann T.A."/>
            <person name="Divon H.H."/>
            <person name="Lysoe E."/>
            <person name="Uhlig S."/>
            <person name="Proctor R.H."/>
        </authorList>
    </citation>
    <scope>NUCLEOTIDE SEQUENCE</scope>
    <source>
        <strain evidence="15">NRRL 22465</strain>
    </source>
</reference>
<dbReference type="Pfam" id="PF11781">
    <property type="entry name" value="Zn_ribbon_RRN7"/>
    <property type="match status" value="1"/>
</dbReference>
<keyword evidence="16" id="KW-1185">Reference proteome</keyword>
<evidence type="ECO:0000256" key="5">
    <source>
        <dbReference type="ARBA" id="ARBA00010570"/>
    </source>
</evidence>
<evidence type="ECO:0000313" key="15">
    <source>
        <dbReference type="EMBL" id="KAF4984394.1"/>
    </source>
</evidence>
<dbReference type="AlphaFoldDB" id="A0A8H4UVE3"/>
<dbReference type="Gene3D" id="3.10.20.90">
    <property type="entry name" value="Phosphatidylinositol 3-kinase Catalytic Subunit, Chain A, domain 1"/>
    <property type="match status" value="1"/>
</dbReference>
<dbReference type="InterPro" id="IPR011332">
    <property type="entry name" value="Ribosomal_zn-bd"/>
</dbReference>
<proteinExistence type="inferred from homology"/>
<dbReference type="Proteomes" id="UP000635477">
    <property type="component" value="Unassembled WGS sequence"/>
</dbReference>
<dbReference type="FunFam" id="4.10.1060.50:FF:000001">
    <property type="entry name" value="ubiquitin-60S ribosomal protein L40"/>
    <property type="match status" value="1"/>
</dbReference>
<protein>
    <recommendedName>
        <fullName evidence="14">Ubiquitin-like domain-containing protein</fullName>
    </recommendedName>
</protein>
<feature type="region of interest" description="Disordered" evidence="13">
    <location>
        <begin position="138"/>
        <end position="168"/>
    </location>
</feature>
<dbReference type="InterPro" id="IPR001975">
    <property type="entry name" value="Ribosomal_eL40_dom"/>
</dbReference>
<evidence type="ECO:0000256" key="4">
    <source>
        <dbReference type="ARBA" id="ARBA00008373"/>
    </source>
</evidence>
<reference evidence="15" key="2">
    <citation type="submission" date="2020-05" db="EMBL/GenBank/DDBJ databases">
        <authorList>
            <person name="Kim H.-S."/>
            <person name="Proctor R.H."/>
            <person name="Brown D.W."/>
        </authorList>
    </citation>
    <scope>NUCLEOTIDE SEQUENCE</scope>
    <source>
        <strain evidence="15">NRRL 22465</strain>
    </source>
</reference>
<dbReference type="Gene3D" id="4.10.1060.50">
    <property type="match status" value="1"/>
</dbReference>
<dbReference type="InterPro" id="IPR038587">
    <property type="entry name" value="Ribosomal_eL40_sf"/>
</dbReference>
<dbReference type="InterPro" id="IPR000626">
    <property type="entry name" value="Ubiquitin-like_dom"/>
</dbReference>
<dbReference type="CDD" id="cd01803">
    <property type="entry name" value="Ubl_ubiquitin"/>
    <property type="match status" value="1"/>
</dbReference>
<comment type="subcellular location">
    <subcellularLocation>
        <location evidence="3">Cytoplasm</location>
    </subcellularLocation>
    <subcellularLocation>
        <location evidence="2">Nucleus</location>
    </subcellularLocation>
</comment>
<dbReference type="Pfam" id="PF20645">
    <property type="entry name" value="Rrn7_cyclin_C"/>
    <property type="match status" value="1"/>
</dbReference>
<dbReference type="PANTHER" id="PTHR10666">
    <property type="entry name" value="UBIQUITIN"/>
    <property type="match status" value="1"/>
</dbReference>
<evidence type="ECO:0000256" key="10">
    <source>
        <dbReference type="ARBA" id="ARBA00023274"/>
    </source>
</evidence>
<dbReference type="PROSITE" id="PS50053">
    <property type="entry name" value="UBIQUITIN_2"/>
    <property type="match status" value="1"/>
</dbReference>
<comment type="similarity">
    <text evidence="4">In the N-terminal section; belongs to the ubiquitin family.</text>
</comment>
<evidence type="ECO:0000256" key="7">
    <source>
        <dbReference type="ARBA" id="ARBA00022499"/>
    </source>
</evidence>
<dbReference type="GO" id="GO:0005737">
    <property type="term" value="C:cytoplasm"/>
    <property type="evidence" value="ECO:0007669"/>
    <property type="project" value="UniProtKB-SubCell"/>
</dbReference>
<dbReference type="FunFam" id="3.10.20.90:FF:000014">
    <property type="entry name" value="Ubiquitin-60S ribosomal L40 fusion"/>
    <property type="match status" value="1"/>
</dbReference>
<organism evidence="15 16">
    <name type="scientific">Fusarium zealandicum</name>
    <dbReference type="NCBI Taxonomy" id="1053134"/>
    <lineage>
        <taxon>Eukaryota</taxon>
        <taxon>Fungi</taxon>
        <taxon>Dikarya</taxon>
        <taxon>Ascomycota</taxon>
        <taxon>Pezizomycotina</taxon>
        <taxon>Sordariomycetes</taxon>
        <taxon>Hypocreomycetidae</taxon>
        <taxon>Hypocreales</taxon>
        <taxon>Nectriaceae</taxon>
        <taxon>Fusarium</taxon>
        <taxon>Fusarium staphyleae species complex</taxon>
    </lineage>
</organism>
<evidence type="ECO:0000256" key="12">
    <source>
        <dbReference type="ARBA" id="ARBA00045962"/>
    </source>
</evidence>
<dbReference type="InterPro" id="IPR019956">
    <property type="entry name" value="Ubiquitin_dom"/>
</dbReference>
<evidence type="ECO:0000256" key="1">
    <source>
        <dbReference type="ARBA" id="ARBA00002241"/>
    </source>
</evidence>
<keyword evidence="9" id="KW-0539">Nucleus</keyword>
<evidence type="ECO:0000256" key="13">
    <source>
        <dbReference type="SAM" id="MobiDB-lite"/>
    </source>
</evidence>
<evidence type="ECO:0000256" key="3">
    <source>
        <dbReference type="ARBA" id="ARBA00004496"/>
    </source>
</evidence>
<dbReference type="EMBL" id="JABEYC010000021">
    <property type="protein sequence ID" value="KAF4984394.1"/>
    <property type="molecule type" value="Genomic_DNA"/>
</dbReference>
<name>A0A8H4UVE3_9HYPO</name>
<evidence type="ECO:0000259" key="14">
    <source>
        <dbReference type="PROSITE" id="PS50053"/>
    </source>
</evidence>
<dbReference type="GO" id="GO:0005840">
    <property type="term" value="C:ribosome"/>
    <property type="evidence" value="ECO:0007669"/>
    <property type="project" value="UniProtKB-KW"/>
</dbReference>
<gene>
    <name evidence="15" type="ORF">FZEAL_417</name>
</gene>
<dbReference type="GO" id="GO:0016567">
    <property type="term" value="P:protein ubiquitination"/>
    <property type="evidence" value="ECO:0007669"/>
    <property type="project" value="UniProtKB-ARBA"/>
</dbReference>
<keyword evidence="7" id="KW-1017">Isopeptide bond</keyword>
<dbReference type="Pfam" id="PF20644">
    <property type="entry name" value="Rrn7_cyclin_N"/>
    <property type="match status" value="1"/>
</dbReference>
<comment type="caution">
    <text evidence="15">The sequence shown here is derived from an EMBL/GenBank/DDBJ whole genome shotgun (WGS) entry which is preliminary data.</text>
</comment>
<keyword evidence="10" id="KW-0687">Ribonucleoprotein</keyword>
<feature type="domain" description="Ubiquitin-like" evidence="14">
    <location>
        <begin position="492"/>
        <end position="567"/>
    </location>
</feature>
<dbReference type="InterPro" id="IPR029071">
    <property type="entry name" value="Ubiquitin-like_domsf"/>
</dbReference>
<dbReference type="PROSITE" id="PS00299">
    <property type="entry name" value="UBIQUITIN_1"/>
    <property type="match status" value="1"/>
</dbReference>
<dbReference type="GO" id="GO:1990904">
    <property type="term" value="C:ribonucleoprotein complex"/>
    <property type="evidence" value="ECO:0007669"/>
    <property type="project" value="UniProtKB-KW"/>
</dbReference>
<dbReference type="InterPro" id="IPR021752">
    <property type="entry name" value="TF_Rrn7_Zf"/>
</dbReference>
<dbReference type="SMART" id="SM01377">
    <property type="entry name" value="Ribosomal_L40e"/>
    <property type="match status" value="1"/>
</dbReference>
<dbReference type="SMART" id="SM00213">
    <property type="entry name" value="UBQ"/>
    <property type="match status" value="1"/>
</dbReference>
<comment type="similarity">
    <text evidence="5">In the C-terminal section; belongs to the eukaryotic ribosomal protein eL40 family.</text>
</comment>
<dbReference type="OrthoDB" id="428577at2759"/>